<dbReference type="Pfam" id="PF00196">
    <property type="entry name" value="GerE"/>
    <property type="match status" value="1"/>
</dbReference>
<keyword evidence="1" id="KW-0547">Nucleotide-binding</keyword>
<name>A0A3N1CTC4_9ACTN</name>
<dbReference type="InterPro" id="IPR041664">
    <property type="entry name" value="AAA_16"/>
</dbReference>
<dbReference type="InterPro" id="IPR011990">
    <property type="entry name" value="TPR-like_helical_dom_sf"/>
</dbReference>
<dbReference type="GO" id="GO:0006355">
    <property type="term" value="P:regulation of DNA-templated transcription"/>
    <property type="evidence" value="ECO:0007669"/>
    <property type="project" value="InterPro"/>
</dbReference>
<keyword evidence="5" id="KW-1185">Reference proteome</keyword>
<keyword evidence="2" id="KW-0067">ATP-binding</keyword>
<dbReference type="Proteomes" id="UP000272400">
    <property type="component" value="Unassembled WGS sequence"/>
</dbReference>
<dbReference type="Gene3D" id="1.10.10.10">
    <property type="entry name" value="Winged helix-like DNA-binding domain superfamily/Winged helix DNA-binding domain"/>
    <property type="match status" value="1"/>
</dbReference>
<dbReference type="SUPFAM" id="SSF48452">
    <property type="entry name" value="TPR-like"/>
    <property type="match status" value="1"/>
</dbReference>
<dbReference type="SMART" id="SM00421">
    <property type="entry name" value="HTH_LUXR"/>
    <property type="match status" value="1"/>
</dbReference>
<evidence type="ECO:0000256" key="1">
    <source>
        <dbReference type="ARBA" id="ARBA00022741"/>
    </source>
</evidence>
<proteinExistence type="predicted"/>
<dbReference type="PANTHER" id="PTHR16305:SF35">
    <property type="entry name" value="TRANSCRIPTIONAL ACTIVATOR DOMAIN"/>
    <property type="match status" value="1"/>
</dbReference>
<evidence type="ECO:0000313" key="5">
    <source>
        <dbReference type="Proteomes" id="UP000272400"/>
    </source>
</evidence>
<dbReference type="AlphaFoldDB" id="A0A3N1CTC4"/>
<evidence type="ECO:0000313" key="4">
    <source>
        <dbReference type="EMBL" id="ROO84465.1"/>
    </source>
</evidence>
<dbReference type="CDD" id="cd06170">
    <property type="entry name" value="LuxR_C_like"/>
    <property type="match status" value="1"/>
</dbReference>
<dbReference type="PROSITE" id="PS50043">
    <property type="entry name" value="HTH_LUXR_2"/>
    <property type="match status" value="1"/>
</dbReference>
<dbReference type="InterPro" id="IPR027417">
    <property type="entry name" value="P-loop_NTPase"/>
</dbReference>
<dbReference type="EMBL" id="RJKE01000001">
    <property type="protein sequence ID" value="ROO84465.1"/>
    <property type="molecule type" value="Genomic_DNA"/>
</dbReference>
<protein>
    <submittedName>
        <fullName evidence="4">Regulatory LuxR family protein</fullName>
    </submittedName>
</protein>
<dbReference type="InterPro" id="IPR016032">
    <property type="entry name" value="Sig_transdc_resp-reg_C-effctor"/>
</dbReference>
<evidence type="ECO:0000259" key="3">
    <source>
        <dbReference type="PROSITE" id="PS50043"/>
    </source>
</evidence>
<dbReference type="Pfam" id="PF13191">
    <property type="entry name" value="AAA_16"/>
    <property type="match status" value="1"/>
</dbReference>
<comment type="caution">
    <text evidence="4">The sequence shown here is derived from an EMBL/GenBank/DDBJ whole genome shotgun (WGS) entry which is preliminary data.</text>
</comment>
<sequence>MLHGRSREQADLAALLDGARSGRSAALVLRGEPGIGKTALLAWAAETAAAARVLRAEGVEVEADLPFAALSQLLRPALPRLGALPAPQRAALDRAFGLAVGEPGDRLLIGLAVLSLLADLAEDGPVLCLVDDAQWLDTVSAEALVFAARRLDAEGVVLLFAARDGGFAAPGLPELRLAPLEPQDAARLLPGSLDPATRLRVLAEAAGNPLALRELPLAAAGAAHVNGGPVPLTRRLLDAFHGQVGGLPAASRALLLAAAAEDTGDLDVVLRAGALLGADAADLRPAERLGLVAVGTRTLRFRHPLVRTAVYREAPLAERMAAHQAIADVSDSPEQADRRAWHLAAATTGTREEIAAALEETAARARERGGYAAAVAAYTRAAELSEDDPARAGRLLAAAELGVRAGDMAGAVELAERAGGLHAEPPFLARVAGVEALAWFWQGGHPTAHDLLLAGADLDPERAPEPLIQAFHTAWYLGGRALAELLGRLADVDHPLARLLVAMCDDTAPPPPLGAAIPVLGPEPRMLAQVCGAGFIGGQDAATHELAARLTAQARADGAFGLLPTLLFYLAEAELFHGGHRAARADLDDCRRIAADTGQRHWTSQAAAVSAVLAALEGDAEGCRALTAAALAEASPGVPASGLSWTYWAAGLLDLGLGRTEQALDGLLRLQEESFAHQVCARRSIPDLVEAAVRAGSPDRARPAAARFAAWADRIGQPWARALALRCRALLDADEAAYTAALGLDGRPMEQARTRLLYGEWLRRARRRAEARPHLAAALETFDGLGATPWADRARAELAAAGALPASDAPRPAGPALTPQELQIVRLAASGLSNKDIAARLFLSPRTVGYHLYKAYPKLGVTDRRDLAALPL</sequence>
<dbReference type="GO" id="GO:0005524">
    <property type="term" value="F:ATP binding"/>
    <property type="evidence" value="ECO:0007669"/>
    <property type="project" value="UniProtKB-KW"/>
</dbReference>
<dbReference type="PRINTS" id="PR00038">
    <property type="entry name" value="HTHLUXR"/>
</dbReference>
<dbReference type="RefSeq" id="WP_123664084.1">
    <property type="nucleotide sequence ID" value="NZ_RJKE01000001.1"/>
</dbReference>
<feature type="domain" description="HTH luxR-type" evidence="3">
    <location>
        <begin position="810"/>
        <end position="872"/>
    </location>
</feature>
<dbReference type="InterPro" id="IPR036388">
    <property type="entry name" value="WH-like_DNA-bd_sf"/>
</dbReference>
<dbReference type="SUPFAM" id="SSF52540">
    <property type="entry name" value="P-loop containing nucleoside triphosphate hydrolases"/>
    <property type="match status" value="1"/>
</dbReference>
<evidence type="ECO:0000256" key="2">
    <source>
        <dbReference type="ARBA" id="ARBA00022840"/>
    </source>
</evidence>
<dbReference type="GO" id="GO:0003677">
    <property type="term" value="F:DNA binding"/>
    <property type="evidence" value="ECO:0007669"/>
    <property type="project" value="InterPro"/>
</dbReference>
<reference evidence="4 5" key="1">
    <citation type="submission" date="2018-11" db="EMBL/GenBank/DDBJ databases">
        <title>Sequencing the genomes of 1000 actinobacteria strains.</title>
        <authorList>
            <person name="Klenk H.-P."/>
        </authorList>
    </citation>
    <scope>NUCLEOTIDE SEQUENCE [LARGE SCALE GENOMIC DNA]</scope>
    <source>
        <strain evidence="4 5">DSM 44254</strain>
    </source>
</reference>
<accession>A0A3N1CTC4</accession>
<dbReference type="OrthoDB" id="483at2"/>
<organism evidence="4 5">
    <name type="scientific">Actinocorallia herbida</name>
    <dbReference type="NCBI Taxonomy" id="58109"/>
    <lineage>
        <taxon>Bacteria</taxon>
        <taxon>Bacillati</taxon>
        <taxon>Actinomycetota</taxon>
        <taxon>Actinomycetes</taxon>
        <taxon>Streptosporangiales</taxon>
        <taxon>Thermomonosporaceae</taxon>
        <taxon>Actinocorallia</taxon>
    </lineage>
</organism>
<dbReference type="InterPro" id="IPR000792">
    <property type="entry name" value="Tscrpt_reg_LuxR_C"/>
</dbReference>
<gene>
    <name evidence="4" type="ORF">EDD29_1990</name>
</gene>
<dbReference type="PANTHER" id="PTHR16305">
    <property type="entry name" value="TESTICULAR SOLUBLE ADENYLYL CYCLASE"/>
    <property type="match status" value="1"/>
</dbReference>
<dbReference type="GO" id="GO:0004016">
    <property type="term" value="F:adenylate cyclase activity"/>
    <property type="evidence" value="ECO:0007669"/>
    <property type="project" value="TreeGrafter"/>
</dbReference>
<dbReference type="GO" id="GO:0005737">
    <property type="term" value="C:cytoplasm"/>
    <property type="evidence" value="ECO:0007669"/>
    <property type="project" value="TreeGrafter"/>
</dbReference>
<dbReference type="SUPFAM" id="SSF46894">
    <property type="entry name" value="C-terminal effector domain of the bipartite response regulators"/>
    <property type="match status" value="1"/>
</dbReference>